<dbReference type="EMBL" id="LANX01000001">
    <property type="protein sequence ID" value="KJV68742.1"/>
    <property type="molecule type" value="Genomic_DNA"/>
</dbReference>
<dbReference type="OrthoDB" id="7165221at2"/>
<reference evidence="2 3" key="1">
    <citation type="submission" date="2015-02" db="EMBL/GenBank/DDBJ databases">
        <title>Genome Sequencing of Rickettsiales.</title>
        <authorList>
            <person name="Daugherty S.C."/>
            <person name="Su Q."/>
            <person name="Abolude K."/>
            <person name="Beier-Sexton M."/>
            <person name="Carlyon J.A."/>
            <person name="Carter R."/>
            <person name="Day N.P."/>
            <person name="Dumler S.J."/>
            <person name="Dyachenko V."/>
            <person name="Godinez A."/>
            <person name="Kurtti T.J."/>
            <person name="Lichay M."/>
            <person name="Mullins K.E."/>
            <person name="Ott S."/>
            <person name="Pappas-Brown V."/>
            <person name="Paris D.H."/>
            <person name="Patel P."/>
            <person name="Richards A.L."/>
            <person name="Sadzewicz L."/>
            <person name="Sears K."/>
            <person name="Seidman D."/>
            <person name="Sengamalay N."/>
            <person name="Stenos J."/>
            <person name="Tallon L.J."/>
            <person name="Vincent G."/>
            <person name="Fraser C.M."/>
            <person name="Munderloh U."/>
            <person name="Dunning-Hotopp J.C."/>
        </authorList>
    </citation>
    <scope>NUCLEOTIDE SEQUENCE [LARGE SCALE GENOMIC DNA]</scope>
    <source>
        <strain evidence="2 3">RAC413</strain>
    </source>
</reference>
<keyword evidence="3" id="KW-1185">Reference proteome</keyword>
<dbReference type="Pfam" id="PF07722">
    <property type="entry name" value="Peptidase_C26"/>
    <property type="match status" value="1"/>
</dbReference>
<dbReference type="RefSeq" id="WP_052690355.1">
    <property type="nucleotide sequence ID" value="NZ_LANX01000001.1"/>
</dbReference>
<dbReference type="Gene3D" id="3.40.50.880">
    <property type="match status" value="1"/>
</dbReference>
<dbReference type="PATRIC" id="fig|1359163.3.peg.101"/>
<name>A0A0F3NM12_9RICK</name>
<feature type="chain" id="PRO_5002465183" evidence="1">
    <location>
        <begin position="27"/>
        <end position="339"/>
    </location>
</feature>
<evidence type="ECO:0000256" key="1">
    <source>
        <dbReference type="SAM" id="SignalP"/>
    </source>
</evidence>
<protein>
    <submittedName>
        <fullName evidence="2">Peptidase C26 family protein</fullName>
    </submittedName>
</protein>
<evidence type="ECO:0000313" key="2">
    <source>
        <dbReference type="EMBL" id="KJV68742.1"/>
    </source>
</evidence>
<sequence length="339" mass="38183">MKNYFQLFSLILILMITTICYNSTNADNINHNTQAIVGFMQTKNETYPEELMFSHNISEMLTALGATVIRIDYNTLVDFTQIKSLKFNTAIKNTLINISKEDSNKIKNIILKFLQDNSINRIFIPGNYYNVDTDPYPPTPNRQLITNALIEIANENPKIHIIGICGGLQGIMHALGVEIIRIHKITSSKSSVDTHSISMPDPHRKDVGLHRLYIVPNSKLASIISKYVTPDENGWLSLYFPDAHGGVINNNKENIDKLRSLGYEVVGFSDNGIIEAIEDKNGNIHFQDHPEALAINAFLDLSILSAEKTNDSISQEHHNKRREAALSAIAVMNDFLYRK</sequence>
<dbReference type="GO" id="GO:0016787">
    <property type="term" value="F:hydrolase activity"/>
    <property type="evidence" value="ECO:0007669"/>
    <property type="project" value="InterPro"/>
</dbReference>
<dbReference type="InterPro" id="IPR011697">
    <property type="entry name" value="Peptidase_C26"/>
</dbReference>
<dbReference type="InterPro" id="IPR029062">
    <property type="entry name" value="Class_I_gatase-like"/>
</dbReference>
<evidence type="ECO:0000313" key="3">
    <source>
        <dbReference type="Proteomes" id="UP000033562"/>
    </source>
</evidence>
<comment type="caution">
    <text evidence="2">The sequence shown here is derived from an EMBL/GenBank/DDBJ whole genome shotgun (WGS) entry which is preliminary data.</text>
</comment>
<gene>
    <name evidence="2" type="ORF">NLO413_0104</name>
</gene>
<organism evidence="2 3">
    <name type="scientific">Candidatus Neoehrlichia procyonis str. RAC413</name>
    <dbReference type="NCBI Taxonomy" id="1359163"/>
    <lineage>
        <taxon>Bacteria</taxon>
        <taxon>Pseudomonadati</taxon>
        <taxon>Pseudomonadota</taxon>
        <taxon>Alphaproteobacteria</taxon>
        <taxon>Rickettsiales</taxon>
        <taxon>Anaplasmataceae</taxon>
        <taxon>Candidatus Neoehrlichia</taxon>
    </lineage>
</organism>
<dbReference type="Proteomes" id="UP000033562">
    <property type="component" value="Unassembled WGS sequence"/>
</dbReference>
<feature type="signal peptide" evidence="1">
    <location>
        <begin position="1"/>
        <end position="26"/>
    </location>
</feature>
<accession>A0A0F3NM12</accession>
<dbReference type="SUPFAM" id="SSF52317">
    <property type="entry name" value="Class I glutamine amidotransferase-like"/>
    <property type="match status" value="1"/>
</dbReference>
<dbReference type="AlphaFoldDB" id="A0A0F3NM12"/>
<keyword evidence="1" id="KW-0732">Signal</keyword>
<proteinExistence type="predicted"/>